<comment type="caution">
    <text evidence="5">The sequence shown here is derived from an EMBL/GenBank/DDBJ whole genome shotgun (WGS) entry which is preliminary data.</text>
</comment>
<dbReference type="Gene3D" id="2.10.25.10">
    <property type="entry name" value="Laminin"/>
    <property type="match status" value="1"/>
</dbReference>
<reference evidence="5" key="1">
    <citation type="submission" date="2022-07" db="EMBL/GenBank/DDBJ databases">
        <title>Chromosome-level genome of Muraenolepis orangiensis.</title>
        <authorList>
            <person name="Kim J."/>
        </authorList>
    </citation>
    <scope>NUCLEOTIDE SEQUENCE</scope>
    <source>
        <strain evidence="5">KU_S4_2022</strain>
        <tissue evidence="5">Muscle</tissue>
    </source>
</reference>
<dbReference type="SUPFAM" id="SSF57196">
    <property type="entry name" value="EGF/Laminin"/>
    <property type="match status" value="1"/>
</dbReference>
<evidence type="ECO:0000256" key="1">
    <source>
        <dbReference type="PROSITE-ProRule" id="PRU00076"/>
    </source>
</evidence>
<keyword evidence="3" id="KW-0812">Transmembrane</keyword>
<feature type="transmembrane region" description="Helical" evidence="3">
    <location>
        <begin position="100"/>
        <end position="121"/>
    </location>
</feature>
<dbReference type="PROSITE" id="PS50026">
    <property type="entry name" value="EGF_3"/>
    <property type="match status" value="1"/>
</dbReference>
<evidence type="ECO:0000256" key="3">
    <source>
        <dbReference type="SAM" id="Phobius"/>
    </source>
</evidence>
<dbReference type="PROSITE" id="PS00022">
    <property type="entry name" value="EGF_1"/>
    <property type="match status" value="1"/>
</dbReference>
<keyword evidence="1" id="KW-1015">Disulfide bond</keyword>
<protein>
    <recommendedName>
        <fullName evidence="4">EGF-like domain-containing protein</fullName>
    </recommendedName>
</protein>
<feature type="domain" description="EGF-like" evidence="4">
    <location>
        <begin position="50"/>
        <end position="89"/>
    </location>
</feature>
<keyword evidence="1" id="KW-0245">EGF-like domain</keyword>
<dbReference type="OrthoDB" id="283575at2759"/>
<dbReference type="PROSITE" id="PS01186">
    <property type="entry name" value="EGF_2"/>
    <property type="match status" value="1"/>
</dbReference>
<keyword evidence="3" id="KW-1133">Transmembrane helix</keyword>
<evidence type="ECO:0000313" key="5">
    <source>
        <dbReference type="EMBL" id="KAJ3605647.1"/>
    </source>
</evidence>
<name>A0A9Q0ECR3_9TELE</name>
<organism evidence="5 6">
    <name type="scientific">Muraenolepis orangiensis</name>
    <name type="common">Patagonian moray cod</name>
    <dbReference type="NCBI Taxonomy" id="630683"/>
    <lineage>
        <taxon>Eukaryota</taxon>
        <taxon>Metazoa</taxon>
        <taxon>Chordata</taxon>
        <taxon>Craniata</taxon>
        <taxon>Vertebrata</taxon>
        <taxon>Euteleostomi</taxon>
        <taxon>Actinopterygii</taxon>
        <taxon>Neopterygii</taxon>
        <taxon>Teleostei</taxon>
        <taxon>Neoteleostei</taxon>
        <taxon>Acanthomorphata</taxon>
        <taxon>Zeiogadaria</taxon>
        <taxon>Gadariae</taxon>
        <taxon>Gadiformes</taxon>
        <taxon>Muraenolepidoidei</taxon>
        <taxon>Muraenolepididae</taxon>
        <taxon>Muraenolepis</taxon>
    </lineage>
</organism>
<evidence type="ECO:0000313" key="6">
    <source>
        <dbReference type="Proteomes" id="UP001148018"/>
    </source>
</evidence>
<evidence type="ECO:0000256" key="2">
    <source>
        <dbReference type="SAM" id="MobiDB-lite"/>
    </source>
</evidence>
<dbReference type="Proteomes" id="UP001148018">
    <property type="component" value="Unassembled WGS sequence"/>
</dbReference>
<accession>A0A9Q0ECR3</accession>
<evidence type="ECO:0000259" key="4">
    <source>
        <dbReference type="PROSITE" id="PS50026"/>
    </source>
</evidence>
<keyword evidence="6" id="KW-1185">Reference proteome</keyword>
<dbReference type="AlphaFoldDB" id="A0A9Q0ECR3"/>
<dbReference type="EMBL" id="JANIIK010000043">
    <property type="protein sequence ID" value="KAJ3605647.1"/>
    <property type="molecule type" value="Genomic_DNA"/>
</dbReference>
<sequence length="130" mass="14017">MEENGGPKGHRFVLEPGGAQPTNISKPNPSIMTMASLPPPPPQPRGVDYSIPTCRETQCNGRGTCRVPMGGGGSLVCDCMLGYKGEWCEDTVNESLSVSLTLGVLAFIVGIVLLAFLFAKIRQRQKKKKR</sequence>
<feature type="region of interest" description="Disordered" evidence="2">
    <location>
        <begin position="1"/>
        <end position="49"/>
    </location>
</feature>
<feature type="compositionally biased region" description="Polar residues" evidence="2">
    <location>
        <begin position="20"/>
        <end position="33"/>
    </location>
</feature>
<keyword evidence="3" id="KW-0472">Membrane</keyword>
<gene>
    <name evidence="5" type="ORF">NHX12_027692</name>
</gene>
<feature type="disulfide bond" evidence="1">
    <location>
        <begin position="79"/>
        <end position="88"/>
    </location>
</feature>
<dbReference type="InterPro" id="IPR000742">
    <property type="entry name" value="EGF"/>
</dbReference>
<comment type="caution">
    <text evidence="1">Lacks conserved residue(s) required for the propagation of feature annotation.</text>
</comment>
<proteinExistence type="predicted"/>